<reference evidence="6 7" key="1">
    <citation type="submission" date="2012-06" db="EMBL/GenBank/DDBJ databases">
        <title>Complete sequence of chromosome of Mycobacterium chubuense NBB4.</title>
        <authorList>
            <consortium name="US DOE Joint Genome Institute"/>
            <person name="Lucas S."/>
            <person name="Han J."/>
            <person name="Lapidus A."/>
            <person name="Cheng J.-F."/>
            <person name="Goodwin L."/>
            <person name="Pitluck S."/>
            <person name="Peters L."/>
            <person name="Mikhailova N."/>
            <person name="Teshima H."/>
            <person name="Detter J.C."/>
            <person name="Han C."/>
            <person name="Tapia R."/>
            <person name="Land M."/>
            <person name="Hauser L."/>
            <person name="Kyrpides N."/>
            <person name="Ivanova N."/>
            <person name="Pagani I."/>
            <person name="Mattes T."/>
            <person name="Holmes A."/>
            <person name="Rutledge P."/>
            <person name="Paulsen I."/>
            <person name="Coleman N."/>
            <person name="Woyke T."/>
        </authorList>
    </citation>
    <scope>NUCLEOTIDE SEQUENCE [LARGE SCALE GENOMIC DNA]</scope>
    <source>
        <strain evidence="6 7">NBB4</strain>
    </source>
</reference>
<sequence length="306" mass="33921">MTRPSNYGQLHVLCVHFNTPDITLRLVEGFPRRTQAGREIVIRVLDNCSTGENFATLKQGLDGLPGVILERSTVNLGFGKGINLLAKSNAILDDDIIWIVNPDTRLTLNCLDILETELDLDTFAIISPLIYSGDEADPWIWYCGGSLDVDALRVQHDYYGRALAEAPRSAFETEFVTGAAPMMRASTFRGIGGFPPEYFLYWEDTRLSWEARKLGYKLGVVPSAALWHAVGASSGASQSGTFYYWFARNRFRFAADIGVTRRQLAFGRGAYESLRVVAKALKEREGRLSKLRAAVRGTLAGLDDNA</sequence>
<organism evidence="6 7">
    <name type="scientific">Mycolicibacterium chubuense (strain NBB4)</name>
    <name type="common">Mycobacterium chubuense</name>
    <dbReference type="NCBI Taxonomy" id="710421"/>
    <lineage>
        <taxon>Bacteria</taxon>
        <taxon>Bacillati</taxon>
        <taxon>Actinomycetota</taxon>
        <taxon>Actinomycetes</taxon>
        <taxon>Mycobacteriales</taxon>
        <taxon>Mycobacteriaceae</taxon>
        <taxon>Mycolicibacterium</taxon>
    </lineage>
</organism>
<comment type="similarity">
    <text evidence="2">Belongs to the glycosyltransferase 2 family.</text>
</comment>
<keyword evidence="7" id="KW-1185">Reference proteome</keyword>
<keyword evidence="3" id="KW-0328">Glycosyltransferase</keyword>
<proteinExistence type="inferred from homology"/>
<evidence type="ECO:0000256" key="1">
    <source>
        <dbReference type="ARBA" id="ARBA00004776"/>
    </source>
</evidence>
<dbReference type="EMBL" id="CP003053">
    <property type="protein sequence ID" value="AFM16107.1"/>
    <property type="molecule type" value="Genomic_DNA"/>
</dbReference>
<keyword evidence="5" id="KW-0961">Cell wall biogenesis/degradation</keyword>
<evidence type="ECO:0000256" key="3">
    <source>
        <dbReference type="ARBA" id="ARBA00022676"/>
    </source>
</evidence>
<keyword evidence="4 6" id="KW-0808">Transferase</keyword>
<dbReference type="Gene3D" id="3.90.550.10">
    <property type="entry name" value="Spore Coat Polysaccharide Biosynthesis Protein SpsA, Chain A"/>
    <property type="match status" value="1"/>
</dbReference>
<dbReference type="HOGENOM" id="CLU_023845_4_1_11"/>
<gene>
    <name evidence="6" type="ordered locus">Mycch_1305</name>
</gene>
<dbReference type="KEGG" id="mcb:Mycch_1305"/>
<protein>
    <submittedName>
        <fullName evidence="6">Putative glycosyltransferase</fullName>
    </submittedName>
</protein>
<evidence type="ECO:0000256" key="2">
    <source>
        <dbReference type="ARBA" id="ARBA00006739"/>
    </source>
</evidence>
<dbReference type="eggNOG" id="COG1216">
    <property type="taxonomic scope" value="Bacteria"/>
</dbReference>
<dbReference type="GO" id="GO:0071555">
    <property type="term" value="P:cell wall organization"/>
    <property type="evidence" value="ECO:0007669"/>
    <property type="project" value="UniProtKB-KW"/>
</dbReference>
<evidence type="ECO:0000313" key="7">
    <source>
        <dbReference type="Proteomes" id="UP000006057"/>
    </source>
</evidence>
<comment type="pathway">
    <text evidence="1">Cell wall biogenesis; cell wall polysaccharide biosynthesis.</text>
</comment>
<dbReference type="InterPro" id="IPR029044">
    <property type="entry name" value="Nucleotide-diphossugar_trans"/>
</dbReference>
<accession>I4BFQ0</accession>
<dbReference type="SUPFAM" id="SSF53448">
    <property type="entry name" value="Nucleotide-diphospho-sugar transferases"/>
    <property type="match status" value="1"/>
</dbReference>
<evidence type="ECO:0000256" key="4">
    <source>
        <dbReference type="ARBA" id="ARBA00022679"/>
    </source>
</evidence>
<name>I4BFQ0_MYCCN</name>
<dbReference type="PANTHER" id="PTHR43179">
    <property type="entry name" value="RHAMNOSYLTRANSFERASE WBBL"/>
    <property type="match status" value="1"/>
</dbReference>
<evidence type="ECO:0000313" key="6">
    <source>
        <dbReference type="EMBL" id="AFM16107.1"/>
    </source>
</evidence>
<dbReference type="Proteomes" id="UP000006057">
    <property type="component" value="Chromosome"/>
</dbReference>
<dbReference type="AlphaFoldDB" id="I4BFQ0"/>
<dbReference type="GO" id="GO:0016757">
    <property type="term" value="F:glycosyltransferase activity"/>
    <property type="evidence" value="ECO:0007669"/>
    <property type="project" value="UniProtKB-KW"/>
</dbReference>
<dbReference type="PANTHER" id="PTHR43179:SF12">
    <property type="entry name" value="GALACTOFURANOSYLTRANSFERASE GLFT2"/>
    <property type="match status" value="1"/>
</dbReference>
<evidence type="ECO:0000256" key="5">
    <source>
        <dbReference type="ARBA" id="ARBA00023316"/>
    </source>
</evidence>
<dbReference type="STRING" id="710421.Mycch_1305"/>